<dbReference type="Proteomes" id="UP000030528">
    <property type="component" value="Unassembled WGS sequence"/>
</dbReference>
<sequence>MNTIEAWRNFNMGKELHVSGNFIYDGLRNFDEMHSLDDTTEVFNVMYLLSVGIERLQKVCIILSLPEDDVKGELFVNKIKHHNHVSLMESINDLQNVKLKPNEHAFLNLLNKFYNQLRYGRYSMEDFHLEDEKKDFLQFLNRLGVDENPFGLLNNDRIKRFLGKIVGGICEKLYNLIKEECRILNLYTYETNYNSKAFKVFEEKRYTFFAERQALKELIIYCFNEESFEMFREAIKKIDHLDLDVQSLKPLETYFEKKELTETVQYFYSELTNQERKHRQEVLDLLSDESTDWDLLYQFLKAT</sequence>
<comment type="caution">
    <text evidence="1">The sequence shown here is derived from an EMBL/GenBank/DDBJ whole genome shotgun (WGS) entry which is preliminary data.</text>
</comment>
<dbReference type="OrthoDB" id="1340765at2"/>
<name>A0A0A5GAQ4_9BACI</name>
<reference evidence="1 2" key="1">
    <citation type="submission" date="2013-08" db="EMBL/GenBank/DDBJ databases">
        <authorList>
            <person name="Huang J."/>
            <person name="Wang G."/>
        </authorList>
    </citation>
    <scope>NUCLEOTIDE SEQUENCE [LARGE SCALE GENOMIC DNA]</scope>
    <source>
        <strain evidence="1 2">JSM 076056</strain>
    </source>
</reference>
<accession>A0A0A5GAQ4</accession>
<evidence type="ECO:0000313" key="2">
    <source>
        <dbReference type="Proteomes" id="UP000030528"/>
    </source>
</evidence>
<keyword evidence="2" id="KW-1185">Reference proteome</keyword>
<proteinExistence type="predicted"/>
<protein>
    <submittedName>
        <fullName evidence="1">Uncharacterized protein</fullName>
    </submittedName>
</protein>
<gene>
    <name evidence="1" type="ORF">N781_08170</name>
</gene>
<dbReference type="eggNOG" id="ENOG503323E">
    <property type="taxonomic scope" value="Bacteria"/>
</dbReference>
<evidence type="ECO:0000313" key="1">
    <source>
        <dbReference type="EMBL" id="KGX90256.1"/>
    </source>
</evidence>
<dbReference type="RefSeq" id="WP_026801559.1">
    <property type="nucleotide sequence ID" value="NZ_AULI01000019.1"/>
</dbReference>
<organism evidence="1 2">
    <name type="scientific">Pontibacillus halophilus JSM 076056 = DSM 19796</name>
    <dbReference type="NCBI Taxonomy" id="1385510"/>
    <lineage>
        <taxon>Bacteria</taxon>
        <taxon>Bacillati</taxon>
        <taxon>Bacillota</taxon>
        <taxon>Bacilli</taxon>
        <taxon>Bacillales</taxon>
        <taxon>Bacillaceae</taxon>
        <taxon>Pontibacillus</taxon>
    </lineage>
</organism>
<dbReference type="EMBL" id="AVPE01000016">
    <property type="protein sequence ID" value="KGX90256.1"/>
    <property type="molecule type" value="Genomic_DNA"/>
</dbReference>
<dbReference type="AlphaFoldDB" id="A0A0A5GAQ4"/>